<feature type="region of interest" description="Disordered" evidence="4">
    <location>
        <begin position="70"/>
        <end position="100"/>
    </location>
</feature>
<keyword evidence="2" id="KW-0819">tRNA processing</keyword>
<dbReference type="Pfam" id="PF08170">
    <property type="entry name" value="POPLD"/>
    <property type="match status" value="1"/>
</dbReference>
<feature type="domain" description="Pop1 N-terminal" evidence="5">
    <location>
        <begin position="20"/>
        <end position="94"/>
    </location>
</feature>
<evidence type="ECO:0000259" key="6">
    <source>
        <dbReference type="Pfam" id="PF08170"/>
    </source>
</evidence>
<dbReference type="AlphaFoldDB" id="A0A4Y7NM12"/>
<name>A0A4Y7NM12_9CRUS</name>
<dbReference type="GO" id="GO:0000172">
    <property type="term" value="C:ribonuclease MRP complex"/>
    <property type="evidence" value="ECO:0007669"/>
    <property type="project" value="InterPro"/>
</dbReference>
<feature type="domain" description="Pop1 N-terminal" evidence="5">
    <location>
        <begin position="102"/>
        <end position="168"/>
    </location>
</feature>
<comment type="subcellular location">
    <subcellularLocation>
        <location evidence="1">Nucleus</location>
    </subcellularLocation>
</comment>
<accession>A0A4Y7NM12</accession>
<evidence type="ECO:0000259" key="7">
    <source>
        <dbReference type="Pfam" id="PF22770"/>
    </source>
</evidence>
<dbReference type="Pfam" id="PF22770">
    <property type="entry name" value="POP1_C"/>
    <property type="match status" value="1"/>
</dbReference>
<reference evidence="8" key="1">
    <citation type="submission" date="2018-08" db="EMBL/GenBank/DDBJ databases">
        <authorList>
            <person name="Cornetti L."/>
        </authorList>
    </citation>
    <scope>NUCLEOTIDE SEQUENCE</scope>
    <source>
        <strain evidence="8">OM-SAIQ-clone2</strain>
    </source>
</reference>
<dbReference type="PANTHER" id="PTHR22731:SF3">
    <property type="entry name" value="RIBONUCLEASES P_MRP PROTEIN SUBUNIT POP1"/>
    <property type="match status" value="1"/>
</dbReference>
<dbReference type="InterPro" id="IPR055079">
    <property type="entry name" value="POP1_C"/>
</dbReference>
<evidence type="ECO:0000313" key="8">
    <source>
        <dbReference type="EMBL" id="SVE94291.1"/>
    </source>
</evidence>
<dbReference type="GO" id="GO:0001682">
    <property type="term" value="P:tRNA 5'-leader removal"/>
    <property type="evidence" value="ECO:0007669"/>
    <property type="project" value="InterPro"/>
</dbReference>
<dbReference type="InterPro" id="IPR012590">
    <property type="entry name" value="POPLD_dom"/>
</dbReference>
<evidence type="ECO:0000259" key="5">
    <source>
        <dbReference type="Pfam" id="PF06978"/>
    </source>
</evidence>
<evidence type="ECO:0000256" key="3">
    <source>
        <dbReference type="ARBA" id="ARBA00023242"/>
    </source>
</evidence>
<sequence>MDEENGVLPSLPGDISVIRFASARAQEIMALTKMIENPQTTKLIFQKLPCHMRRRAMSHNPNRMPRTLREAHKAQMAKSGPALQPKRPRRKYRRRPSRLLEEYKRRSNNNTWLETHIWHAKRFHMTVKWGYRLPEQSCARSHRFCYRSVAHHCILMDISYLCCIEIKGPEEEIIKGLSSLCDPKIGPTFAAKAYLNGNHEGRVTVFKRNNFSIGPIGWVTYLWRNGDTPDMRTLWTWSHPAFCEQFRHELSATFNSDLENSMETSEVKVVFRKITNNRFRLRGPNSYSVISALLDPDTRKTFSGSQSPGRVIGVEVRDPRMILPQSRTKNSYSEFSNCDAIGLSNSKLWEETVRDQVTQLRKSFPDHVITKRRSQLLVPGTELPPQPEEIPIPILIVNASNESSGEFVPGCDVIFPAGWGTAFWLALIYSGGHAGGLKDVASMNFEHQICRDLCLEIDSDAGKAKTDQHKSELMEKYFRKPPKTRTNFIKLATPFPFSIDWDHLLKNWMERVESGFVILRDKKLLSALTIKNNNSLPDAIQNKPFLVPVTVRVKHGIPHEFSMICLPKEEDKFGSQINEPVHKDLAAKERKTLRQQHRSLLKNLAKKRKEVRDKSAKDVGYSSATVIATHKEKMRSLWLPSPGDLRTSYVRPIMGFVTQGEFGLSEGKGIGRGYIVVHALPKLTASSVLVRNPGTNLYMWADIVFG</sequence>
<dbReference type="EMBL" id="LR024672">
    <property type="protein sequence ID" value="SVE94291.1"/>
    <property type="molecule type" value="mRNA"/>
</dbReference>
<dbReference type="SUPFAM" id="SSF103025">
    <property type="entry name" value="Folate-binding domain"/>
    <property type="match status" value="1"/>
</dbReference>
<feature type="domain" description="POP1 C-terminal" evidence="7">
    <location>
        <begin position="546"/>
        <end position="703"/>
    </location>
</feature>
<evidence type="ECO:0000256" key="4">
    <source>
        <dbReference type="SAM" id="MobiDB-lite"/>
    </source>
</evidence>
<evidence type="ECO:0000256" key="1">
    <source>
        <dbReference type="ARBA" id="ARBA00004123"/>
    </source>
</evidence>
<dbReference type="InterPro" id="IPR009723">
    <property type="entry name" value="Pop1_N"/>
</dbReference>
<dbReference type="Pfam" id="PF06978">
    <property type="entry name" value="POP1_N"/>
    <property type="match status" value="2"/>
</dbReference>
<gene>
    <name evidence="8" type="primary">EOG090X07PD</name>
</gene>
<dbReference type="InterPro" id="IPR039182">
    <property type="entry name" value="Pop1"/>
</dbReference>
<organism evidence="8">
    <name type="scientific">Simocephalus serrulatus</name>
    <dbReference type="NCBI Taxonomy" id="117539"/>
    <lineage>
        <taxon>Eukaryota</taxon>
        <taxon>Metazoa</taxon>
        <taxon>Ecdysozoa</taxon>
        <taxon>Arthropoda</taxon>
        <taxon>Crustacea</taxon>
        <taxon>Branchiopoda</taxon>
        <taxon>Diplostraca</taxon>
        <taxon>Cladocera</taxon>
        <taxon>Anomopoda</taxon>
        <taxon>Daphniidae</taxon>
        <taxon>Simocephalus</taxon>
    </lineage>
</organism>
<evidence type="ECO:0000256" key="2">
    <source>
        <dbReference type="ARBA" id="ARBA00022694"/>
    </source>
</evidence>
<dbReference type="GO" id="GO:0005655">
    <property type="term" value="C:nucleolar ribonuclease P complex"/>
    <property type="evidence" value="ECO:0007669"/>
    <property type="project" value="InterPro"/>
</dbReference>
<proteinExistence type="evidence at transcript level"/>
<keyword evidence="3" id="KW-0539">Nucleus</keyword>
<feature type="domain" description="POPLD" evidence="6">
    <location>
        <begin position="410"/>
        <end position="501"/>
    </location>
</feature>
<feature type="compositionally biased region" description="Basic residues" evidence="4">
    <location>
        <begin position="86"/>
        <end position="97"/>
    </location>
</feature>
<protein>
    <submittedName>
        <fullName evidence="8">EOG090X07PD</fullName>
    </submittedName>
</protein>
<dbReference type="PANTHER" id="PTHR22731">
    <property type="entry name" value="RIBONUCLEASES P/MRP PROTEIN SUBUNIT POP1"/>
    <property type="match status" value="1"/>
</dbReference>